<dbReference type="AlphaFoldDB" id="A0A4Y7TBQ0"/>
<keyword evidence="1" id="KW-0472">Membrane</keyword>
<feature type="transmembrane region" description="Helical" evidence="1">
    <location>
        <begin position="12"/>
        <end position="31"/>
    </location>
</feature>
<evidence type="ECO:0000313" key="3">
    <source>
        <dbReference type="Proteomes" id="UP000298030"/>
    </source>
</evidence>
<dbReference type="EMBL" id="QPFP01000018">
    <property type="protein sequence ID" value="TEB31560.1"/>
    <property type="molecule type" value="Genomic_DNA"/>
</dbReference>
<keyword evidence="1" id="KW-0812">Transmembrane</keyword>
<gene>
    <name evidence="2" type="ORF">FA13DRAFT_333175</name>
</gene>
<evidence type="ECO:0000313" key="2">
    <source>
        <dbReference type="EMBL" id="TEB31560.1"/>
    </source>
</evidence>
<comment type="caution">
    <text evidence="2">The sequence shown here is derived from an EMBL/GenBank/DDBJ whole genome shotgun (WGS) entry which is preliminary data.</text>
</comment>
<proteinExistence type="predicted"/>
<dbReference type="Proteomes" id="UP000298030">
    <property type="component" value="Unassembled WGS sequence"/>
</dbReference>
<evidence type="ECO:0000256" key="1">
    <source>
        <dbReference type="SAM" id="Phobius"/>
    </source>
</evidence>
<accession>A0A4Y7TBQ0</accession>
<keyword evidence="3" id="KW-1185">Reference proteome</keyword>
<name>A0A4Y7TBQ0_COPMI</name>
<protein>
    <submittedName>
        <fullName evidence="2">Uncharacterized protein</fullName>
    </submittedName>
</protein>
<reference evidence="2 3" key="1">
    <citation type="journal article" date="2019" name="Nat. Ecol. Evol.">
        <title>Megaphylogeny resolves global patterns of mushroom evolution.</title>
        <authorList>
            <person name="Varga T."/>
            <person name="Krizsan K."/>
            <person name="Foldi C."/>
            <person name="Dima B."/>
            <person name="Sanchez-Garcia M."/>
            <person name="Sanchez-Ramirez S."/>
            <person name="Szollosi G.J."/>
            <person name="Szarkandi J.G."/>
            <person name="Papp V."/>
            <person name="Albert L."/>
            <person name="Andreopoulos W."/>
            <person name="Angelini C."/>
            <person name="Antonin V."/>
            <person name="Barry K.W."/>
            <person name="Bougher N.L."/>
            <person name="Buchanan P."/>
            <person name="Buyck B."/>
            <person name="Bense V."/>
            <person name="Catcheside P."/>
            <person name="Chovatia M."/>
            <person name="Cooper J."/>
            <person name="Damon W."/>
            <person name="Desjardin D."/>
            <person name="Finy P."/>
            <person name="Geml J."/>
            <person name="Haridas S."/>
            <person name="Hughes K."/>
            <person name="Justo A."/>
            <person name="Karasinski D."/>
            <person name="Kautmanova I."/>
            <person name="Kiss B."/>
            <person name="Kocsube S."/>
            <person name="Kotiranta H."/>
            <person name="LaButti K.M."/>
            <person name="Lechner B.E."/>
            <person name="Liimatainen K."/>
            <person name="Lipzen A."/>
            <person name="Lukacs Z."/>
            <person name="Mihaltcheva S."/>
            <person name="Morgado L.N."/>
            <person name="Niskanen T."/>
            <person name="Noordeloos M.E."/>
            <person name="Ohm R.A."/>
            <person name="Ortiz-Santana B."/>
            <person name="Ovrebo C."/>
            <person name="Racz N."/>
            <person name="Riley R."/>
            <person name="Savchenko A."/>
            <person name="Shiryaev A."/>
            <person name="Soop K."/>
            <person name="Spirin V."/>
            <person name="Szebenyi C."/>
            <person name="Tomsovsky M."/>
            <person name="Tulloss R.E."/>
            <person name="Uehling J."/>
            <person name="Grigoriev I.V."/>
            <person name="Vagvolgyi C."/>
            <person name="Papp T."/>
            <person name="Martin F.M."/>
            <person name="Miettinen O."/>
            <person name="Hibbett D.S."/>
            <person name="Nagy L.G."/>
        </authorList>
    </citation>
    <scope>NUCLEOTIDE SEQUENCE [LARGE SCALE GENOMIC DNA]</scope>
    <source>
        <strain evidence="2 3">FP101781</strain>
    </source>
</reference>
<organism evidence="2 3">
    <name type="scientific">Coprinellus micaceus</name>
    <name type="common">Glistening ink-cap mushroom</name>
    <name type="synonym">Coprinus micaceus</name>
    <dbReference type="NCBI Taxonomy" id="71717"/>
    <lineage>
        <taxon>Eukaryota</taxon>
        <taxon>Fungi</taxon>
        <taxon>Dikarya</taxon>
        <taxon>Basidiomycota</taxon>
        <taxon>Agaricomycotina</taxon>
        <taxon>Agaricomycetes</taxon>
        <taxon>Agaricomycetidae</taxon>
        <taxon>Agaricales</taxon>
        <taxon>Agaricineae</taxon>
        <taxon>Psathyrellaceae</taxon>
        <taxon>Coprinellus</taxon>
    </lineage>
</organism>
<sequence>MSLGQRQCEFSLVIFVSAPFTINFPVPTLFFSTRDLRFIQLPMPTRSDPFAHLCWPTGLQSNHGRLRHLPRPPIPGYKTHAVGVCLNSARGGTVFASKEA</sequence>
<keyword evidence="1" id="KW-1133">Transmembrane helix</keyword>